<reference evidence="1 2" key="1">
    <citation type="submission" date="2021-03" db="EMBL/GenBank/DDBJ databases">
        <title>Sequencing the genomes of 1000 actinobacteria strains.</title>
        <authorList>
            <person name="Klenk H.-P."/>
        </authorList>
    </citation>
    <scope>NUCLEOTIDE SEQUENCE [LARGE SCALE GENOMIC DNA]</scope>
    <source>
        <strain evidence="1 2">DSM 46670</strain>
    </source>
</reference>
<keyword evidence="2" id="KW-1185">Reference proteome</keyword>
<gene>
    <name evidence="1" type="ORF">JOF56_005408</name>
</gene>
<dbReference type="EMBL" id="JAGINW010000001">
    <property type="protein sequence ID" value="MBP2325023.1"/>
    <property type="molecule type" value="Genomic_DNA"/>
</dbReference>
<comment type="caution">
    <text evidence="1">The sequence shown here is derived from an EMBL/GenBank/DDBJ whole genome shotgun (WGS) entry which is preliminary data.</text>
</comment>
<accession>A0ABS4TKT1</accession>
<dbReference type="Proteomes" id="UP001519332">
    <property type="component" value="Unassembled WGS sequence"/>
</dbReference>
<dbReference type="RefSeq" id="WP_209642276.1">
    <property type="nucleotide sequence ID" value="NZ_JAGINW010000001.1"/>
</dbReference>
<evidence type="ECO:0000313" key="2">
    <source>
        <dbReference type="Proteomes" id="UP001519332"/>
    </source>
</evidence>
<organism evidence="1 2">
    <name type="scientific">Kibdelosporangium banguiense</name>
    <dbReference type="NCBI Taxonomy" id="1365924"/>
    <lineage>
        <taxon>Bacteria</taxon>
        <taxon>Bacillati</taxon>
        <taxon>Actinomycetota</taxon>
        <taxon>Actinomycetes</taxon>
        <taxon>Pseudonocardiales</taxon>
        <taxon>Pseudonocardiaceae</taxon>
        <taxon>Kibdelosporangium</taxon>
    </lineage>
</organism>
<sequence length="296" mass="32628">MDNLTAGQHERVRNLIRRSPAFIGRRVVVHEDRVQVLAPDELEIGLAPLLDAVTDAPPDQWPDLIDERLERIVSVLTGGAPELDGPTELLLDRIYVRLRPVEGSPVEWWTYAREIAPGLLVVFALDHPDLMSILNDAQVQRHGIDTLYDAGMDNLCGQLPDSYNVSDDGVYVLRGNDYTASLVLVMPWVVEATTGAPDFPYGVLVAMPNHGTLIFHIIRDAPGAQFAVGEIARLADAYYEEIPGGPALLTPAVHWWRPGAGFLEPIAHAGPQNDVIGEDTVTYYPADFTELLTELR</sequence>
<evidence type="ECO:0000313" key="1">
    <source>
        <dbReference type="EMBL" id="MBP2325023.1"/>
    </source>
</evidence>
<proteinExistence type="predicted"/>
<name>A0ABS4TKT1_9PSEU</name>
<protein>
    <submittedName>
        <fullName evidence="1">Uncharacterized protein</fullName>
    </submittedName>
</protein>